<evidence type="ECO:0000256" key="1">
    <source>
        <dbReference type="SAM" id="MobiDB-lite"/>
    </source>
</evidence>
<dbReference type="SUPFAM" id="SSF53067">
    <property type="entry name" value="Actin-like ATPase domain"/>
    <property type="match status" value="1"/>
</dbReference>
<dbReference type="Proteomes" id="UP001501218">
    <property type="component" value="Unassembled WGS sequence"/>
</dbReference>
<reference evidence="3" key="1">
    <citation type="journal article" date="2019" name="Int. J. Syst. Evol. Microbiol.">
        <title>The Global Catalogue of Microorganisms (GCM) 10K type strain sequencing project: providing services to taxonomists for standard genome sequencing and annotation.</title>
        <authorList>
            <consortium name="The Broad Institute Genomics Platform"/>
            <consortium name="The Broad Institute Genome Sequencing Center for Infectious Disease"/>
            <person name="Wu L."/>
            <person name="Ma J."/>
        </authorList>
    </citation>
    <scope>NUCLEOTIDE SEQUENCE [LARGE SCALE GENOMIC DNA]</scope>
    <source>
        <strain evidence="3">JCM 16221</strain>
    </source>
</reference>
<keyword evidence="3" id="KW-1185">Reference proteome</keyword>
<dbReference type="Gene3D" id="3.30.420.40">
    <property type="match status" value="1"/>
</dbReference>
<dbReference type="EMBL" id="BAAARA010000024">
    <property type="protein sequence ID" value="GAA2363553.1"/>
    <property type="molecule type" value="Genomic_DNA"/>
</dbReference>
<evidence type="ECO:0000313" key="2">
    <source>
        <dbReference type="EMBL" id="GAA2363553.1"/>
    </source>
</evidence>
<proteinExistence type="predicted"/>
<accession>A0ABP5TZZ9</accession>
<gene>
    <name evidence="2" type="ORF">GCM10009854_49120</name>
</gene>
<sequence>MRHESADQLAGPAHREPVRQAARGPPERHHDAITGLPVDPMFSATKAEWLLDHDDQLREHAEAGRVRLGSVDG</sequence>
<evidence type="ECO:0000313" key="3">
    <source>
        <dbReference type="Proteomes" id="UP001501218"/>
    </source>
</evidence>
<feature type="region of interest" description="Disordered" evidence="1">
    <location>
        <begin position="1"/>
        <end position="39"/>
    </location>
</feature>
<organism evidence="2 3">
    <name type="scientific">Saccharopolyspora halophila</name>
    <dbReference type="NCBI Taxonomy" id="405551"/>
    <lineage>
        <taxon>Bacteria</taxon>
        <taxon>Bacillati</taxon>
        <taxon>Actinomycetota</taxon>
        <taxon>Actinomycetes</taxon>
        <taxon>Pseudonocardiales</taxon>
        <taxon>Pseudonocardiaceae</taxon>
        <taxon>Saccharopolyspora</taxon>
    </lineage>
</organism>
<protein>
    <submittedName>
        <fullName evidence="2">Uncharacterized protein</fullName>
    </submittedName>
</protein>
<dbReference type="InterPro" id="IPR043129">
    <property type="entry name" value="ATPase_NBD"/>
</dbReference>
<comment type="caution">
    <text evidence="2">The sequence shown here is derived from an EMBL/GenBank/DDBJ whole genome shotgun (WGS) entry which is preliminary data.</text>
</comment>
<name>A0ABP5TZZ9_9PSEU</name>